<organism evidence="1">
    <name type="scientific">Ophidiomyces ophidiicola</name>
    <dbReference type="NCBI Taxonomy" id="1387563"/>
    <lineage>
        <taxon>Eukaryota</taxon>
        <taxon>Fungi</taxon>
        <taxon>Dikarya</taxon>
        <taxon>Ascomycota</taxon>
        <taxon>Pezizomycotina</taxon>
        <taxon>Eurotiomycetes</taxon>
        <taxon>Eurotiomycetidae</taxon>
        <taxon>Onygenales</taxon>
        <taxon>Onygenaceae</taxon>
        <taxon>Ophidiomyces</taxon>
    </lineage>
</organism>
<reference evidence="1" key="1">
    <citation type="journal article" date="2022" name="bioRxiv">
        <title>Population genetic analysis of Ophidiomyces ophidiicola, the causative agent of snake fungal disease, indicates recent introductions to the USA.</title>
        <authorList>
            <person name="Ladner J.T."/>
            <person name="Palmer J.M."/>
            <person name="Ettinger C.L."/>
            <person name="Stajich J.E."/>
            <person name="Farrell T.M."/>
            <person name="Glorioso B.M."/>
            <person name="Lawson B."/>
            <person name="Price S.J."/>
            <person name="Stengle A.G."/>
            <person name="Grear D.A."/>
            <person name="Lorch J.M."/>
        </authorList>
    </citation>
    <scope>NUCLEOTIDE SEQUENCE</scope>
    <source>
        <strain evidence="1">NWHC 24266-5</strain>
    </source>
</reference>
<protein>
    <submittedName>
        <fullName evidence="1">Uncharacterized protein</fullName>
    </submittedName>
</protein>
<proteinExistence type="predicted"/>
<accession>A0ACB8USF7</accession>
<gene>
    <name evidence="1" type="ORF">LOY88_004992</name>
</gene>
<dbReference type="EMBL" id="JALBCA010000082">
    <property type="protein sequence ID" value="KAI2383902.1"/>
    <property type="molecule type" value="Genomic_DNA"/>
</dbReference>
<evidence type="ECO:0000313" key="1">
    <source>
        <dbReference type="EMBL" id="KAI2383902.1"/>
    </source>
</evidence>
<sequence>MPPNEYSSVVPAHLSFLTIYNPTLGTTDETLHNQIVYYYSKSSRSRASRRERSSSHGGSENKREDENEKLRQVGLAQGMVSFAKTFSGGEPANTVETEKSRLILRELEPNWWILACIDLTRLIPAVGKNTESTSNASVEYSSREVAPPYLLLQQLHRAHAIFLLHHASSFDSLSNAVSRDKFCRILSRFWTRFAINWDVLLHGNPAVDVFNGMKLSGSGELGIGVGEEEWGSGEREVLEGFISRTDGLVDMMLSRFADPAPTSETNSPAKKGLNKSDETSNQHFWLGCGSSASSSDGVVFSGIGRVAAPSMATISHWMQWIYQDGEEAYGVREDPGSTKRRKKRRNLSSISNTHDTSSQFHLRTVSQPISRGLSSNRNLSPGIPPPLVIRPKLAAQKDTTPPLAAKDNTSSAVTTDYPVFGGDTFMKMITLGYGSAWGRSSKSPVHPRINTLRRGEGGVSDRDFSPSDTSSTERGVLLSQADETPGMFIIGLRNGLESEDSDEFEMDSPSGTQQENTKMEEPEARISSRTVNVSVVDGSSTVLRKLRVVVYLYRPFIFTFLFDLNTPSLSLPSFYRSIHHQLGPLQKSLLSSTCPSKASQRLANCSLYHGVQESDVLQQQLYDVVSDPLNRTIRASLPNIPEPGISIRSSSSWTRLDALNVHTQILNTLIETRFRPTEIERTCKTSRGWWVLWMRLGDPSSRPSSRDDRDTGRGEPKVAFLVRKASDYIAPGQSASKGLFRNISSGSGGGPPGGWMAPGKMAEGFGFDAKKYIESLLNLR</sequence>
<name>A0ACB8USF7_9EURO</name>
<comment type="caution">
    <text evidence="1">The sequence shown here is derived from an EMBL/GenBank/DDBJ whole genome shotgun (WGS) entry which is preliminary data.</text>
</comment>